<feature type="transmembrane region" description="Helical" evidence="1">
    <location>
        <begin position="223"/>
        <end position="241"/>
    </location>
</feature>
<dbReference type="Proteomes" id="UP000426246">
    <property type="component" value="Chromosome"/>
</dbReference>
<evidence type="ECO:0000256" key="1">
    <source>
        <dbReference type="SAM" id="Phobius"/>
    </source>
</evidence>
<evidence type="ECO:0000313" key="3">
    <source>
        <dbReference type="EMBL" id="QGQ97855.1"/>
    </source>
</evidence>
<organism evidence="3 4">
    <name type="scientific">Paenibacillus psychroresistens</name>
    <dbReference type="NCBI Taxonomy" id="1778678"/>
    <lineage>
        <taxon>Bacteria</taxon>
        <taxon>Bacillati</taxon>
        <taxon>Bacillota</taxon>
        <taxon>Bacilli</taxon>
        <taxon>Bacillales</taxon>
        <taxon>Paenibacillaceae</taxon>
        <taxon>Paenibacillus</taxon>
    </lineage>
</organism>
<protein>
    <submittedName>
        <fullName evidence="3">DUF2157 domain-containing protein</fullName>
    </submittedName>
</protein>
<feature type="transmembrane region" description="Helical" evidence="1">
    <location>
        <begin position="200"/>
        <end position="217"/>
    </location>
</feature>
<dbReference type="InterPro" id="IPR018677">
    <property type="entry name" value="DUF2157"/>
</dbReference>
<feature type="transmembrane region" description="Helical" evidence="1">
    <location>
        <begin position="248"/>
        <end position="269"/>
    </location>
</feature>
<gene>
    <name evidence="3" type="ORF">EHS13_24670</name>
</gene>
<feature type="transmembrane region" description="Helical" evidence="1">
    <location>
        <begin position="103"/>
        <end position="127"/>
    </location>
</feature>
<feature type="transmembrane region" description="Helical" evidence="1">
    <location>
        <begin position="281"/>
        <end position="302"/>
    </location>
</feature>
<feature type="transmembrane region" description="Helical" evidence="1">
    <location>
        <begin position="75"/>
        <end position="96"/>
    </location>
</feature>
<feature type="transmembrane region" description="Helical" evidence="1">
    <location>
        <begin position="177"/>
        <end position="195"/>
    </location>
</feature>
<keyword evidence="1" id="KW-0812">Transmembrane</keyword>
<feature type="transmembrane region" description="Helical" evidence="1">
    <location>
        <begin position="356"/>
        <end position="376"/>
    </location>
</feature>
<dbReference type="AlphaFoldDB" id="A0A6B8RQN3"/>
<evidence type="ECO:0000313" key="4">
    <source>
        <dbReference type="Proteomes" id="UP000426246"/>
    </source>
</evidence>
<keyword evidence="4" id="KW-1185">Reference proteome</keyword>
<feature type="transmembrane region" description="Helical" evidence="1">
    <location>
        <begin position="155"/>
        <end position="171"/>
    </location>
</feature>
<feature type="transmembrane region" description="Helical" evidence="1">
    <location>
        <begin position="309"/>
        <end position="326"/>
    </location>
</feature>
<name>A0A6B8RQN3_9BACL</name>
<feature type="transmembrane region" description="Helical" evidence="1">
    <location>
        <begin position="332"/>
        <end position="349"/>
    </location>
</feature>
<dbReference type="Pfam" id="PF09925">
    <property type="entry name" value="DUF2157"/>
    <property type="match status" value="1"/>
</dbReference>
<evidence type="ECO:0000259" key="2">
    <source>
        <dbReference type="Pfam" id="PF09925"/>
    </source>
</evidence>
<feature type="transmembrane region" description="Helical" evidence="1">
    <location>
        <begin position="133"/>
        <end position="150"/>
    </location>
</feature>
<accession>A0A6B8RQN3</accession>
<proteinExistence type="predicted"/>
<feature type="transmembrane region" description="Helical" evidence="1">
    <location>
        <begin position="382"/>
        <end position="399"/>
    </location>
</feature>
<keyword evidence="1" id="KW-0472">Membrane</keyword>
<reference evidence="4" key="1">
    <citation type="submission" date="2018-11" db="EMBL/GenBank/DDBJ databases">
        <title>Complete genome sequence of Paenibacillus sp. ML311-T8.</title>
        <authorList>
            <person name="Nam Y.-D."/>
            <person name="Kang J."/>
            <person name="Chung W.-H."/>
            <person name="Park Y.S."/>
        </authorList>
    </citation>
    <scope>NUCLEOTIDE SEQUENCE [LARGE SCALE GENOMIC DNA]</scope>
    <source>
        <strain evidence="4">ML311-T8</strain>
    </source>
</reference>
<sequence>MNCKEVIVMNRKLIETEGQRWVELGIVTPVQYKQILKLYTERDHAIGLVPLLGSILLGLGLISFIAANWQGISELFRLIIILIALCGFYFTGEALLRKNQEKLGIACIGLGLISFGTGIILIAQMFHLQAYDVSSWIVWGIAGAAVTYLYRSRYLFLLTLIIVSITEWYSVVEFNHFSYLTFAIMIIGLGSYVWIRKDSLVTWLFSISFIIQSFMLVEVNDWHFLWNAIPVILLYTLGDAVQESKIRVPFQSAALISIYLFDLFFIIIVGNQDHVDLYDHLLAKTFPFLISVAFIFVISIYLKLRQNRGITGFDWILLPVLLYLPFEVDILYIFILFLFSSFILWRGYVEGWRFKINLGTLLFLCSTMAAYIKLTWDFMDKSLFFIIGGSLLLGLSWVLNRRRNKFLEDNKEVIDRD</sequence>
<feature type="domain" description="DUF2157" evidence="2">
    <location>
        <begin position="19"/>
        <end position="155"/>
    </location>
</feature>
<dbReference type="EMBL" id="CP034235">
    <property type="protein sequence ID" value="QGQ97855.1"/>
    <property type="molecule type" value="Genomic_DNA"/>
</dbReference>
<feature type="transmembrane region" description="Helical" evidence="1">
    <location>
        <begin position="45"/>
        <end position="69"/>
    </location>
</feature>
<dbReference type="KEGG" id="ppsc:EHS13_24670"/>
<keyword evidence="1" id="KW-1133">Transmembrane helix</keyword>